<dbReference type="Proteomes" id="UP001179952">
    <property type="component" value="Unassembled WGS sequence"/>
</dbReference>
<evidence type="ECO:0000313" key="2">
    <source>
        <dbReference type="Proteomes" id="UP001179952"/>
    </source>
</evidence>
<proteinExistence type="predicted"/>
<reference evidence="1" key="2">
    <citation type="submission" date="2023-06" db="EMBL/GenBank/DDBJ databases">
        <authorList>
            <person name="Ma L."/>
            <person name="Liu K.-W."/>
            <person name="Li Z."/>
            <person name="Hsiao Y.-Y."/>
            <person name="Qi Y."/>
            <person name="Fu T."/>
            <person name="Tang G."/>
            <person name="Zhang D."/>
            <person name="Sun W.-H."/>
            <person name="Liu D.-K."/>
            <person name="Li Y."/>
            <person name="Chen G.-Z."/>
            <person name="Liu X.-D."/>
            <person name="Liao X.-Y."/>
            <person name="Jiang Y.-T."/>
            <person name="Yu X."/>
            <person name="Hao Y."/>
            <person name="Huang J."/>
            <person name="Zhao X.-W."/>
            <person name="Ke S."/>
            <person name="Chen Y.-Y."/>
            <person name="Wu W.-L."/>
            <person name="Hsu J.-L."/>
            <person name="Lin Y.-F."/>
            <person name="Huang M.-D."/>
            <person name="Li C.-Y."/>
            <person name="Huang L."/>
            <person name="Wang Z.-W."/>
            <person name="Zhao X."/>
            <person name="Zhong W.-Y."/>
            <person name="Peng D.-H."/>
            <person name="Ahmad S."/>
            <person name="Lan S."/>
            <person name="Zhang J.-S."/>
            <person name="Tsai W.-C."/>
            <person name="Van De Peer Y."/>
            <person name="Liu Z.-J."/>
        </authorList>
    </citation>
    <scope>NUCLEOTIDE SEQUENCE</scope>
    <source>
        <strain evidence="1">SCP</strain>
        <tissue evidence="1">Leaves</tissue>
    </source>
</reference>
<accession>A0AAV9B1D9</accession>
<gene>
    <name evidence="1" type="ORF">QJS04_geneDACA004438</name>
</gene>
<organism evidence="1 2">
    <name type="scientific">Acorus gramineus</name>
    <name type="common">Dwarf sweet flag</name>
    <dbReference type="NCBI Taxonomy" id="55184"/>
    <lineage>
        <taxon>Eukaryota</taxon>
        <taxon>Viridiplantae</taxon>
        <taxon>Streptophyta</taxon>
        <taxon>Embryophyta</taxon>
        <taxon>Tracheophyta</taxon>
        <taxon>Spermatophyta</taxon>
        <taxon>Magnoliopsida</taxon>
        <taxon>Liliopsida</taxon>
        <taxon>Acoraceae</taxon>
        <taxon>Acorus</taxon>
    </lineage>
</organism>
<protein>
    <submittedName>
        <fullName evidence="1">Uncharacterized protein</fullName>
    </submittedName>
</protein>
<keyword evidence="2" id="KW-1185">Reference proteome</keyword>
<comment type="caution">
    <text evidence="1">The sequence shown here is derived from an EMBL/GenBank/DDBJ whole genome shotgun (WGS) entry which is preliminary data.</text>
</comment>
<name>A0AAV9B1D9_ACOGR</name>
<dbReference type="EMBL" id="JAUJYN010000005">
    <property type="protein sequence ID" value="KAK1270114.1"/>
    <property type="molecule type" value="Genomic_DNA"/>
</dbReference>
<dbReference type="AlphaFoldDB" id="A0AAV9B1D9"/>
<reference evidence="1" key="1">
    <citation type="journal article" date="2023" name="Nat. Commun.">
        <title>Diploid and tetraploid genomes of Acorus and the evolution of monocots.</title>
        <authorList>
            <person name="Ma L."/>
            <person name="Liu K.W."/>
            <person name="Li Z."/>
            <person name="Hsiao Y.Y."/>
            <person name="Qi Y."/>
            <person name="Fu T."/>
            <person name="Tang G.D."/>
            <person name="Zhang D."/>
            <person name="Sun W.H."/>
            <person name="Liu D.K."/>
            <person name="Li Y."/>
            <person name="Chen G.Z."/>
            <person name="Liu X.D."/>
            <person name="Liao X.Y."/>
            <person name="Jiang Y.T."/>
            <person name="Yu X."/>
            <person name="Hao Y."/>
            <person name="Huang J."/>
            <person name="Zhao X.W."/>
            <person name="Ke S."/>
            <person name="Chen Y.Y."/>
            <person name="Wu W.L."/>
            <person name="Hsu J.L."/>
            <person name="Lin Y.F."/>
            <person name="Huang M.D."/>
            <person name="Li C.Y."/>
            <person name="Huang L."/>
            <person name="Wang Z.W."/>
            <person name="Zhao X."/>
            <person name="Zhong W.Y."/>
            <person name="Peng D.H."/>
            <person name="Ahmad S."/>
            <person name="Lan S."/>
            <person name="Zhang J.S."/>
            <person name="Tsai W.C."/>
            <person name="Van de Peer Y."/>
            <person name="Liu Z.J."/>
        </authorList>
    </citation>
    <scope>NUCLEOTIDE SEQUENCE</scope>
    <source>
        <strain evidence="1">SCP</strain>
    </source>
</reference>
<evidence type="ECO:0000313" key="1">
    <source>
        <dbReference type="EMBL" id="KAK1270114.1"/>
    </source>
</evidence>
<sequence>MADSRGLGEEKPREVKVWCWLNKGTTPVEDLEASTARGSLSYALSSYQQS</sequence>